<evidence type="ECO:0000313" key="8">
    <source>
        <dbReference type="EMBL" id="MFB9675875.1"/>
    </source>
</evidence>
<feature type="domain" description="Chorismate-utilising enzyme C-terminal" evidence="7">
    <location>
        <begin position="145"/>
        <end position="404"/>
    </location>
</feature>
<dbReference type="Pfam" id="PF00117">
    <property type="entry name" value="GATase"/>
    <property type="match status" value="1"/>
</dbReference>
<name>A0ABV5T9W4_9ACTN</name>
<dbReference type="Pfam" id="PF00425">
    <property type="entry name" value="Chorismate_bind"/>
    <property type="match status" value="1"/>
</dbReference>
<feature type="compositionally biased region" description="Low complexity" evidence="5">
    <location>
        <begin position="1"/>
        <end position="16"/>
    </location>
</feature>
<dbReference type="SUPFAM" id="SSF56322">
    <property type="entry name" value="ADC synthase"/>
    <property type="match status" value="1"/>
</dbReference>
<evidence type="ECO:0000313" key="9">
    <source>
        <dbReference type="Proteomes" id="UP001589610"/>
    </source>
</evidence>
<dbReference type="SUPFAM" id="SSF52317">
    <property type="entry name" value="Class I glutamine amidotransferase-like"/>
    <property type="match status" value="1"/>
</dbReference>
<feature type="domain" description="Glutamine amidotransferase" evidence="6">
    <location>
        <begin position="470"/>
        <end position="648"/>
    </location>
</feature>
<dbReference type="PANTHER" id="PTHR11236">
    <property type="entry name" value="AMINOBENZOATE/ANTHRANILATE SYNTHASE"/>
    <property type="match status" value="1"/>
</dbReference>
<dbReference type="Proteomes" id="UP001589610">
    <property type="component" value="Unassembled WGS sequence"/>
</dbReference>
<dbReference type="InterPro" id="IPR017926">
    <property type="entry name" value="GATASE"/>
</dbReference>
<dbReference type="PRINTS" id="PR00096">
    <property type="entry name" value="GATASE"/>
</dbReference>
<dbReference type="EMBL" id="JBHMBS010000004">
    <property type="protein sequence ID" value="MFB9675875.1"/>
    <property type="molecule type" value="Genomic_DNA"/>
</dbReference>
<protein>
    <recommendedName>
        <fullName evidence="1">anthranilate synthase</fullName>
        <ecNumber evidence="1">4.1.3.27</ecNumber>
    </recommendedName>
</protein>
<feature type="region of interest" description="Disordered" evidence="5">
    <location>
        <begin position="1"/>
        <end position="21"/>
    </location>
</feature>
<evidence type="ECO:0000259" key="6">
    <source>
        <dbReference type="Pfam" id="PF00117"/>
    </source>
</evidence>
<dbReference type="PRINTS" id="PR00097">
    <property type="entry name" value="ANTSNTHASEII"/>
</dbReference>
<evidence type="ECO:0000256" key="5">
    <source>
        <dbReference type="SAM" id="MobiDB-lite"/>
    </source>
</evidence>
<dbReference type="PROSITE" id="PS51273">
    <property type="entry name" value="GATASE_TYPE_1"/>
    <property type="match status" value="1"/>
</dbReference>
<keyword evidence="9" id="KW-1185">Reference proteome</keyword>
<keyword evidence="2" id="KW-0315">Glutamine amidotransferase</keyword>
<dbReference type="Gene3D" id="3.60.120.10">
    <property type="entry name" value="Anthranilate synthase"/>
    <property type="match status" value="1"/>
</dbReference>
<dbReference type="RefSeq" id="WP_386155880.1">
    <property type="nucleotide sequence ID" value="NZ_JBHMBS010000004.1"/>
</dbReference>
<evidence type="ECO:0000259" key="7">
    <source>
        <dbReference type="Pfam" id="PF00425"/>
    </source>
</evidence>
<accession>A0ABV5T9W4</accession>
<comment type="caution">
    <text evidence="8">The sequence shown here is derived from an EMBL/GenBank/DDBJ whole genome shotgun (WGS) entry which is preliminary data.</text>
</comment>
<evidence type="ECO:0000256" key="1">
    <source>
        <dbReference type="ARBA" id="ARBA00012266"/>
    </source>
</evidence>
<dbReference type="InterPro" id="IPR006221">
    <property type="entry name" value="TrpG/PapA_dom"/>
</dbReference>
<evidence type="ECO:0000256" key="4">
    <source>
        <dbReference type="ARBA" id="ARBA00047683"/>
    </source>
</evidence>
<dbReference type="PRINTS" id="PR00099">
    <property type="entry name" value="CPSGATASE"/>
</dbReference>
<sequence length="670" mass="72814">MTATKTGPTKGPTSGPVHGPVTDASLLDRILGPEAPPFALLHRPGSTGADRLDLLVGETTEVGRIADIPLPSDDDAAEGAGARHEVLALLPYRQIGERGYAFPDDEAPLLAMTVVDQAVLRMSEVLDRLPDGPIELGEGAFDSDDEEYAATVRRVLSEEIGRGTGANFVIKRSFSAEITNWSTRTALVFFRRLLGRDPGCHWTFVIHTGGRTFVGASPERHISLDAGTVVMNPISGTYRYPADGPEVCGVLGFLSDSKEANELYMVLDEELKMMGRVCDLGGRTVGPYLKQMARLAHTEYLIEGRSSLDVRDILRETMFAPTVTGGPLESACRVISRYEPEGRDYYAGMVALIGRDEEGGRALDSAIVIRTADIDATGRMRIAVGATLVRDSDPASEAEETRTKAAGLLEALRHAPGDGADAPAEPEDMGTDPRIRRALIERNAPLAGFWFEGPDSRRHLVPRLVGRRVLVIDAEDTFTAMARHQLAALGCEVGVRRFDEDYRLEEHDLVIVGPGPGDPRDHDDFKIAHLRDATRRLLELGIPFLSVCLGHQVLSTLLGLEISRNPFPNQGVQRKIDFLGRTELVGFYNTFAARSAADRFPCPQREGMVEVFREASSGEVHALRGPGFVSVQFHPASVLTRNGVEILGEVLNDLLVHADNPVPSEAGLSR</sequence>
<dbReference type="CDD" id="cd01743">
    <property type="entry name" value="GATase1_Anthranilate_Synthase"/>
    <property type="match status" value="1"/>
</dbReference>
<reference evidence="8 9" key="1">
    <citation type="submission" date="2024-09" db="EMBL/GenBank/DDBJ databases">
        <authorList>
            <person name="Sun Q."/>
            <person name="Mori K."/>
        </authorList>
    </citation>
    <scope>NUCLEOTIDE SEQUENCE [LARGE SCALE GENOMIC DNA]</scope>
    <source>
        <strain evidence="8 9">JCM 3028</strain>
    </source>
</reference>
<evidence type="ECO:0000256" key="2">
    <source>
        <dbReference type="ARBA" id="ARBA00022962"/>
    </source>
</evidence>
<gene>
    <name evidence="8" type="ORF">ACFFRH_10285</name>
</gene>
<dbReference type="Gene3D" id="3.40.50.880">
    <property type="match status" value="1"/>
</dbReference>
<organism evidence="8 9">
    <name type="scientific">Streptosporangium vulgare</name>
    <dbReference type="NCBI Taxonomy" id="46190"/>
    <lineage>
        <taxon>Bacteria</taxon>
        <taxon>Bacillati</taxon>
        <taxon>Actinomycetota</taxon>
        <taxon>Actinomycetes</taxon>
        <taxon>Streptosporangiales</taxon>
        <taxon>Streptosporangiaceae</taxon>
        <taxon>Streptosporangium</taxon>
    </lineage>
</organism>
<dbReference type="InterPro" id="IPR015890">
    <property type="entry name" value="Chorismate_C"/>
</dbReference>
<dbReference type="PANTHER" id="PTHR11236:SF49">
    <property type="entry name" value="ANTHRANILATE SYNTHASE COMPONENT 1"/>
    <property type="match status" value="1"/>
</dbReference>
<dbReference type="EC" id="4.1.3.27" evidence="1"/>
<dbReference type="InterPro" id="IPR019999">
    <property type="entry name" value="Anth_synth_I-like"/>
</dbReference>
<proteinExistence type="predicted"/>
<dbReference type="InterPro" id="IPR005801">
    <property type="entry name" value="ADC_synthase"/>
</dbReference>
<keyword evidence="3" id="KW-0456">Lyase</keyword>
<evidence type="ECO:0000256" key="3">
    <source>
        <dbReference type="ARBA" id="ARBA00023239"/>
    </source>
</evidence>
<dbReference type="InterPro" id="IPR029062">
    <property type="entry name" value="Class_I_gatase-like"/>
</dbReference>
<comment type="catalytic activity">
    <reaction evidence="4">
        <text>chorismate + L-glutamine = anthranilate + pyruvate + L-glutamate + H(+)</text>
        <dbReference type="Rhea" id="RHEA:21732"/>
        <dbReference type="ChEBI" id="CHEBI:15361"/>
        <dbReference type="ChEBI" id="CHEBI:15378"/>
        <dbReference type="ChEBI" id="CHEBI:16567"/>
        <dbReference type="ChEBI" id="CHEBI:29748"/>
        <dbReference type="ChEBI" id="CHEBI:29985"/>
        <dbReference type="ChEBI" id="CHEBI:58359"/>
        <dbReference type="EC" id="4.1.3.27"/>
    </reaction>
</comment>